<dbReference type="AlphaFoldDB" id="A0AAV7TM52"/>
<dbReference type="Proteomes" id="UP001066276">
    <property type="component" value="Chromosome 3_2"/>
</dbReference>
<accession>A0AAV7TM52</accession>
<gene>
    <name evidence="1" type="ORF">NDU88_002945</name>
</gene>
<name>A0AAV7TM52_PLEWA</name>
<protein>
    <submittedName>
        <fullName evidence="1">Uncharacterized protein</fullName>
    </submittedName>
</protein>
<sequence length="66" mass="7514">MDSGTISKGARTMRDQPLIVFVRLVGKLPHLCDVRRLARSVFQPFEVLTVGPERSRPRRKCYTSSP</sequence>
<proteinExistence type="predicted"/>
<comment type="caution">
    <text evidence="1">The sequence shown here is derived from an EMBL/GenBank/DDBJ whole genome shotgun (WGS) entry which is preliminary data.</text>
</comment>
<organism evidence="1 2">
    <name type="scientific">Pleurodeles waltl</name>
    <name type="common">Iberian ribbed newt</name>
    <dbReference type="NCBI Taxonomy" id="8319"/>
    <lineage>
        <taxon>Eukaryota</taxon>
        <taxon>Metazoa</taxon>
        <taxon>Chordata</taxon>
        <taxon>Craniata</taxon>
        <taxon>Vertebrata</taxon>
        <taxon>Euteleostomi</taxon>
        <taxon>Amphibia</taxon>
        <taxon>Batrachia</taxon>
        <taxon>Caudata</taxon>
        <taxon>Salamandroidea</taxon>
        <taxon>Salamandridae</taxon>
        <taxon>Pleurodelinae</taxon>
        <taxon>Pleurodeles</taxon>
    </lineage>
</organism>
<dbReference type="EMBL" id="JANPWB010000006">
    <property type="protein sequence ID" value="KAJ1177693.1"/>
    <property type="molecule type" value="Genomic_DNA"/>
</dbReference>
<reference evidence="1" key="1">
    <citation type="journal article" date="2022" name="bioRxiv">
        <title>Sequencing and chromosome-scale assembly of the giantPleurodeles waltlgenome.</title>
        <authorList>
            <person name="Brown T."/>
            <person name="Elewa A."/>
            <person name="Iarovenko S."/>
            <person name="Subramanian E."/>
            <person name="Araus A.J."/>
            <person name="Petzold A."/>
            <person name="Susuki M."/>
            <person name="Suzuki K.-i.T."/>
            <person name="Hayashi T."/>
            <person name="Toyoda A."/>
            <person name="Oliveira C."/>
            <person name="Osipova E."/>
            <person name="Leigh N.D."/>
            <person name="Simon A."/>
            <person name="Yun M.H."/>
        </authorList>
    </citation>
    <scope>NUCLEOTIDE SEQUENCE</scope>
    <source>
        <strain evidence="1">20211129_DDA</strain>
        <tissue evidence="1">Liver</tissue>
    </source>
</reference>
<evidence type="ECO:0000313" key="1">
    <source>
        <dbReference type="EMBL" id="KAJ1177693.1"/>
    </source>
</evidence>
<keyword evidence="2" id="KW-1185">Reference proteome</keyword>
<evidence type="ECO:0000313" key="2">
    <source>
        <dbReference type="Proteomes" id="UP001066276"/>
    </source>
</evidence>